<dbReference type="GO" id="GO:0016787">
    <property type="term" value="F:hydrolase activity"/>
    <property type="evidence" value="ECO:0007669"/>
    <property type="project" value="UniProtKB-KW"/>
</dbReference>
<feature type="region of interest" description="Disordered" evidence="4">
    <location>
        <begin position="703"/>
        <end position="742"/>
    </location>
</feature>
<dbReference type="Proteomes" id="UP000812966">
    <property type="component" value="Unassembled WGS sequence"/>
</dbReference>
<feature type="compositionally biased region" description="Low complexity" evidence="4">
    <location>
        <begin position="944"/>
        <end position="953"/>
    </location>
</feature>
<feature type="compositionally biased region" description="Polar residues" evidence="4">
    <location>
        <begin position="709"/>
        <end position="730"/>
    </location>
</feature>
<dbReference type="InterPro" id="IPR013094">
    <property type="entry name" value="AB_hydrolase_3"/>
</dbReference>
<comment type="similarity">
    <text evidence="1">Belongs to the 'GDXG' lipolytic enzyme family.</text>
</comment>
<dbReference type="PANTHER" id="PTHR48081">
    <property type="entry name" value="AB HYDROLASE SUPERFAMILY PROTEIN C4A8.06C"/>
    <property type="match status" value="1"/>
</dbReference>
<dbReference type="InterPro" id="IPR033140">
    <property type="entry name" value="Lipase_GDXG_put_SER_AS"/>
</dbReference>
<dbReference type="Pfam" id="PF07859">
    <property type="entry name" value="Abhydrolase_3"/>
    <property type="match status" value="2"/>
</dbReference>
<reference evidence="6" key="1">
    <citation type="submission" date="2020-04" db="EMBL/GenBank/DDBJ databases">
        <title>Analysis of mating type loci in Filobasidium floriforme.</title>
        <authorList>
            <person name="Nowrousian M."/>
        </authorList>
    </citation>
    <scope>NUCLEOTIDE SEQUENCE</scope>
    <source>
        <strain evidence="6">CBS 6242</strain>
    </source>
</reference>
<feature type="compositionally biased region" description="Polar residues" evidence="4">
    <location>
        <begin position="954"/>
        <end position="967"/>
    </location>
</feature>
<dbReference type="PANTHER" id="PTHR48081:SF5">
    <property type="entry name" value="ALPHA_BETA HYDROLASE FOLD-3 DOMAIN-CONTAINING PROTEIN"/>
    <property type="match status" value="1"/>
</dbReference>
<comment type="caution">
    <text evidence="6">The sequence shown here is derived from an EMBL/GenBank/DDBJ whole genome shotgun (WGS) entry which is preliminary data.</text>
</comment>
<feature type="region of interest" description="Disordered" evidence="4">
    <location>
        <begin position="374"/>
        <end position="460"/>
    </location>
</feature>
<dbReference type="EMBL" id="JABELV010000174">
    <property type="protein sequence ID" value="KAG7528631.1"/>
    <property type="molecule type" value="Genomic_DNA"/>
</dbReference>
<feature type="active site" evidence="3">
    <location>
        <position position="285"/>
    </location>
</feature>
<keyword evidence="2" id="KW-0378">Hydrolase</keyword>
<feature type="compositionally biased region" description="Basic and acidic residues" evidence="4">
    <location>
        <begin position="170"/>
        <end position="183"/>
    </location>
</feature>
<evidence type="ECO:0000313" key="7">
    <source>
        <dbReference type="Proteomes" id="UP000812966"/>
    </source>
</evidence>
<dbReference type="PROSITE" id="PS01174">
    <property type="entry name" value="LIPASE_GDXG_SER"/>
    <property type="match status" value="1"/>
</dbReference>
<keyword evidence="7" id="KW-1185">Reference proteome</keyword>
<dbReference type="InterPro" id="IPR029058">
    <property type="entry name" value="AB_hydrolase_fold"/>
</dbReference>
<accession>A0A8K0NKX6</accession>
<evidence type="ECO:0000256" key="3">
    <source>
        <dbReference type="PROSITE-ProRule" id="PRU10038"/>
    </source>
</evidence>
<feature type="domain" description="Alpha/beta hydrolase fold-3" evidence="5">
    <location>
        <begin position="477"/>
        <end position="530"/>
    </location>
</feature>
<name>A0A8K0NKX6_9TREE</name>
<dbReference type="Gene3D" id="3.40.50.1820">
    <property type="entry name" value="alpha/beta hydrolase"/>
    <property type="match status" value="2"/>
</dbReference>
<gene>
    <name evidence="6" type="ORF">FFLO_06024</name>
</gene>
<evidence type="ECO:0000256" key="1">
    <source>
        <dbReference type="ARBA" id="ARBA00010515"/>
    </source>
</evidence>
<feature type="region of interest" description="Disordered" evidence="4">
    <location>
        <begin position="944"/>
        <end position="980"/>
    </location>
</feature>
<dbReference type="OrthoDB" id="1662883at2759"/>
<evidence type="ECO:0000256" key="4">
    <source>
        <dbReference type="SAM" id="MobiDB-lite"/>
    </source>
</evidence>
<feature type="domain" description="Alpha/beta hydrolase fold-3" evidence="5">
    <location>
        <begin position="204"/>
        <end position="326"/>
    </location>
</feature>
<protein>
    <recommendedName>
        <fullName evidence="5">Alpha/beta hydrolase fold-3 domain-containing protein</fullName>
    </recommendedName>
</protein>
<proteinExistence type="inferred from homology"/>
<organism evidence="6 7">
    <name type="scientific">Filobasidium floriforme</name>
    <dbReference type="NCBI Taxonomy" id="5210"/>
    <lineage>
        <taxon>Eukaryota</taxon>
        <taxon>Fungi</taxon>
        <taxon>Dikarya</taxon>
        <taxon>Basidiomycota</taxon>
        <taxon>Agaricomycotina</taxon>
        <taxon>Tremellomycetes</taxon>
        <taxon>Filobasidiales</taxon>
        <taxon>Filobasidiaceae</taxon>
        <taxon>Filobasidium</taxon>
    </lineage>
</organism>
<evidence type="ECO:0000256" key="2">
    <source>
        <dbReference type="ARBA" id="ARBA00022801"/>
    </source>
</evidence>
<evidence type="ECO:0000259" key="5">
    <source>
        <dbReference type="Pfam" id="PF07859"/>
    </source>
</evidence>
<feature type="region of interest" description="Disordered" evidence="4">
    <location>
        <begin position="141"/>
        <end position="192"/>
    </location>
</feature>
<dbReference type="SUPFAM" id="SSF53474">
    <property type="entry name" value="alpha/beta-Hydrolases"/>
    <property type="match status" value="1"/>
</dbReference>
<feature type="compositionally biased region" description="Basic residues" evidence="4">
    <location>
        <begin position="150"/>
        <end position="169"/>
    </location>
</feature>
<evidence type="ECO:0000313" key="6">
    <source>
        <dbReference type="EMBL" id="KAG7528631.1"/>
    </source>
</evidence>
<sequence>MLTASVVTQSGPILLETFLRHYFSKKASKSSVAREELLFDEAFVLVKTFLEISTKHTVEDLQKFGLTKTPSPPWVLTHRVLIPLNPSCVSAAEILVRALGGAELATKMAGGTKWWRVRMQAGVEGEWIGIKKDFRNEEIRRKQAEDAQKQKKKDKKDKDKGKHRFGLGLHKKDHEDGKEKQEQEPSDDGVEGEFTPEMDHLRCILYIHGGAAYWGSVNTHRYTIWRYARKMRGRCFAVNYRKAPQFPWPCALQDCLAAYLYLIDPPKCAKHRPVDPKNLIIAGDSAGGNLALSLLQVIRDAGLPTPAGGLLISPWCDLTHSFPSVLANTATDIVPPYGFIHRPSTLWPPPPPELTETVQEGVRSKVKDAVHRLTGSAKKANELDESTPDPVKIDSATTVPDAPPPGEDTTARGDTVIQVDDSKDDGSHASTLFPATEKHPHHHPGPTSDKKDRRPSISDPAANRHAISLDVDGQHINIRSQIQLYCTNDQLSHPYVSPALGNLAGLPPLFVLAGDKEVLRDEIIYAAHKAANPDRYPIRDAVKKMLPQLGDPEKKYPPTQVHLQVYDGACHVLPMFSFTEPAKHCYRAIASWCKFATSRHPMTKQSADLRAKHEDGLHPQLSMSSLDIASRQQSFSTEATPEAPSIMATRTSRGPPVLAPIVIPEHEDGVERMSTVSGVPGSATARFLPSEMYKTASPAPSLLHREQSEPQTPDLTSWEITDGEVSQPSTPMGDKPNAFEDDDKVDLRGEIKVPKNIPKGFAGNYEIYNTSNGGSFKDNMIRERVSVHGECRPLEPPEDLPAFSMPLEEIGVIKEAQAERYLRGQKLWDEKYAKYARRAEKHRQENLRKAELDGAKLEKEFRDKMEAKVNSNEPDSERQYIFDNEFSWTWALQGEQPPPSAVAGRRDTSEARKLAMFADRMTDEKVQLGGLSLWTAMAGLLAPNQAAAGPGQQSDSPGPSRTASTSGKPRLFGGLGKNKD</sequence>
<dbReference type="AlphaFoldDB" id="A0A8K0NKX6"/>
<dbReference type="InterPro" id="IPR050300">
    <property type="entry name" value="GDXG_lipolytic_enzyme"/>
</dbReference>